<keyword evidence="3" id="KW-1185">Reference proteome</keyword>
<evidence type="ECO:0000313" key="3">
    <source>
        <dbReference type="Proteomes" id="UP000604046"/>
    </source>
</evidence>
<sequence length="151" mass="17256">MSETLPNYFLQHLRQNPQILESIRDFQVKYRSCFVQPSCTADDYTQEQRAAYMEFANLIDLHMSQFFALYGGSEEDFVAGLEWMKATEDANWHAYQMCIKQIEFESFTQMLRADVCLCCGKPFASPGHPLPARSPYMPAGDEPPPAPPVSE</sequence>
<comment type="caution">
    <text evidence="2">The sequence shown here is derived from an EMBL/GenBank/DDBJ whole genome shotgun (WGS) entry which is preliminary data.</text>
</comment>
<evidence type="ECO:0008006" key="4">
    <source>
        <dbReference type="Google" id="ProtNLM"/>
    </source>
</evidence>
<proteinExistence type="predicted"/>
<reference evidence="2" key="1">
    <citation type="submission" date="2021-02" db="EMBL/GenBank/DDBJ databases">
        <authorList>
            <person name="Dougan E. K."/>
            <person name="Rhodes N."/>
            <person name="Thang M."/>
            <person name="Chan C."/>
        </authorList>
    </citation>
    <scope>NUCLEOTIDE SEQUENCE</scope>
</reference>
<feature type="region of interest" description="Disordered" evidence="1">
    <location>
        <begin position="131"/>
        <end position="151"/>
    </location>
</feature>
<organism evidence="2 3">
    <name type="scientific">Symbiodinium natans</name>
    <dbReference type="NCBI Taxonomy" id="878477"/>
    <lineage>
        <taxon>Eukaryota</taxon>
        <taxon>Sar</taxon>
        <taxon>Alveolata</taxon>
        <taxon>Dinophyceae</taxon>
        <taxon>Suessiales</taxon>
        <taxon>Symbiodiniaceae</taxon>
        <taxon>Symbiodinium</taxon>
    </lineage>
</organism>
<protein>
    <recommendedName>
        <fullName evidence="4">Coiled-coil domain-containing protein 104</fullName>
    </recommendedName>
</protein>
<gene>
    <name evidence="2" type="ORF">SNAT2548_LOCUS22846</name>
</gene>
<accession>A0A812R443</accession>
<feature type="compositionally biased region" description="Pro residues" evidence="1">
    <location>
        <begin position="141"/>
        <end position="151"/>
    </location>
</feature>
<dbReference type="AlphaFoldDB" id="A0A812R443"/>
<evidence type="ECO:0000313" key="2">
    <source>
        <dbReference type="EMBL" id="CAE7420104.1"/>
    </source>
</evidence>
<dbReference type="InterPro" id="IPR042541">
    <property type="entry name" value="BART_sf"/>
</dbReference>
<name>A0A812R443_9DINO</name>
<dbReference type="EMBL" id="CAJNDS010002301">
    <property type="protein sequence ID" value="CAE7420104.1"/>
    <property type="molecule type" value="Genomic_DNA"/>
</dbReference>
<evidence type="ECO:0000256" key="1">
    <source>
        <dbReference type="SAM" id="MobiDB-lite"/>
    </source>
</evidence>
<dbReference type="OrthoDB" id="10358510at2759"/>
<dbReference type="Gene3D" id="1.20.1520.10">
    <property type="entry name" value="ADP-ribosylation factor-like 2-binding protein, domain"/>
    <property type="match status" value="1"/>
</dbReference>
<dbReference type="Proteomes" id="UP000604046">
    <property type="component" value="Unassembled WGS sequence"/>
</dbReference>